<dbReference type="Pfam" id="PF00990">
    <property type="entry name" value="GGDEF"/>
    <property type="match status" value="1"/>
</dbReference>
<dbReference type="SMART" id="SM01079">
    <property type="entry name" value="CHASE"/>
    <property type="match status" value="1"/>
</dbReference>
<evidence type="ECO:0000259" key="8">
    <source>
        <dbReference type="PROSITE" id="PS50113"/>
    </source>
</evidence>
<evidence type="ECO:0000256" key="3">
    <source>
        <dbReference type="ARBA" id="ARBA00022989"/>
    </source>
</evidence>
<keyword evidence="4 6" id="KW-0472">Membrane</keyword>
<keyword evidence="13" id="KW-1185">Reference proteome</keyword>
<evidence type="ECO:0000259" key="11">
    <source>
        <dbReference type="PROSITE" id="PS50887"/>
    </source>
</evidence>
<dbReference type="Proteomes" id="UP000183107">
    <property type="component" value="Unassembled WGS sequence"/>
</dbReference>
<comment type="subcellular location">
    <subcellularLocation>
        <location evidence="1">Membrane</location>
    </subcellularLocation>
</comment>
<comment type="catalytic activity">
    <reaction evidence="5">
        <text>3',3'-c-di-GMP + H2O = 5'-phosphoguanylyl(3'-&gt;5')guanosine + H(+)</text>
        <dbReference type="Rhea" id="RHEA:24902"/>
        <dbReference type="ChEBI" id="CHEBI:15377"/>
        <dbReference type="ChEBI" id="CHEBI:15378"/>
        <dbReference type="ChEBI" id="CHEBI:58754"/>
        <dbReference type="ChEBI" id="CHEBI:58805"/>
        <dbReference type="EC" id="3.1.4.52"/>
    </reaction>
    <physiologicalReaction direction="left-to-right" evidence="5">
        <dbReference type="Rhea" id="RHEA:24903"/>
    </physiologicalReaction>
</comment>
<dbReference type="FunFam" id="3.20.20.450:FF:000001">
    <property type="entry name" value="Cyclic di-GMP phosphodiesterase yahA"/>
    <property type="match status" value="1"/>
</dbReference>
<feature type="domain" description="PAC" evidence="8">
    <location>
        <begin position="567"/>
        <end position="619"/>
    </location>
</feature>
<dbReference type="SUPFAM" id="SSF141868">
    <property type="entry name" value="EAL domain-like"/>
    <property type="match status" value="1"/>
</dbReference>
<evidence type="ECO:0000259" key="9">
    <source>
        <dbReference type="PROSITE" id="PS50839"/>
    </source>
</evidence>
<dbReference type="NCBIfam" id="TIGR00229">
    <property type="entry name" value="sensory_box"/>
    <property type="match status" value="2"/>
</dbReference>
<organism evidence="12 13">
    <name type="scientific">Nitrosospira briensis</name>
    <dbReference type="NCBI Taxonomy" id="35799"/>
    <lineage>
        <taxon>Bacteria</taxon>
        <taxon>Pseudomonadati</taxon>
        <taxon>Pseudomonadota</taxon>
        <taxon>Betaproteobacteria</taxon>
        <taxon>Nitrosomonadales</taxon>
        <taxon>Nitrosomonadaceae</taxon>
        <taxon>Nitrosospira</taxon>
    </lineage>
</organism>
<dbReference type="InterPro" id="IPR000700">
    <property type="entry name" value="PAS-assoc_C"/>
</dbReference>
<dbReference type="GO" id="GO:0016020">
    <property type="term" value="C:membrane"/>
    <property type="evidence" value="ECO:0007669"/>
    <property type="project" value="UniProtKB-SubCell"/>
</dbReference>
<dbReference type="OrthoDB" id="9813903at2"/>
<dbReference type="Gene3D" id="3.30.450.350">
    <property type="entry name" value="CHASE domain"/>
    <property type="match status" value="1"/>
</dbReference>
<dbReference type="Gene3D" id="3.20.20.450">
    <property type="entry name" value="EAL domain"/>
    <property type="match status" value="1"/>
</dbReference>
<dbReference type="AlphaFoldDB" id="A0A1I4Y7H1"/>
<dbReference type="CDD" id="cd01949">
    <property type="entry name" value="GGDEF"/>
    <property type="match status" value="1"/>
</dbReference>
<keyword evidence="2 6" id="KW-0812">Transmembrane</keyword>
<dbReference type="InterPro" id="IPR029787">
    <property type="entry name" value="Nucleotide_cyclase"/>
</dbReference>
<dbReference type="PROSITE" id="PS50113">
    <property type="entry name" value="PAC"/>
    <property type="match status" value="1"/>
</dbReference>
<proteinExistence type="predicted"/>
<dbReference type="Pfam" id="PF00563">
    <property type="entry name" value="EAL"/>
    <property type="match status" value="1"/>
</dbReference>
<dbReference type="Gene3D" id="3.30.70.270">
    <property type="match status" value="1"/>
</dbReference>
<dbReference type="Pfam" id="PF08448">
    <property type="entry name" value="PAS_4"/>
    <property type="match status" value="1"/>
</dbReference>
<dbReference type="Pfam" id="PF13426">
    <property type="entry name" value="PAS_9"/>
    <property type="match status" value="1"/>
</dbReference>
<dbReference type="FunFam" id="3.30.70.270:FF:000001">
    <property type="entry name" value="Diguanylate cyclase domain protein"/>
    <property type="match status" value="1"/>
</dbReference>
<dbReference type="RefSeq" id="WP_074794282.1">
    <property type="nucleotide sequence ID" value="NZ_FOVJ01000001.1"/>
</dbReference>
<dbReference type="InterPro" id="IPR042240">
    <property type="entry name" value="CHASE_sf"/>
</dbReference>
<dbReference type="GO" id="GO:0071111">
    <property type="term" value="F:cyclic-guanylate-specific phosphodiesterase activity"/>
    <property type="evidence" value="ECO:0007669"/>
    <property type="project" value="UniProtKB-EC"/>
</dbReference>
<evidence type="ECO:0000256" key="5">
    <source>
        <dbReference type="ARBA" id="ARBA00051114"/>
    </source>
</evidence>
<evidence type="ECO:0000259" key="7">
    <source>
        <dbReference type="PROSITE" id="PS50112"/>
    </source>
</evidence>
<keyword evidence="3 6" id="KW-1133">Transmembrane helix</keyword>
<feature type="transmembrane region" description="Helical" evidence="6">
    <location>
        <begin position="322"/>
        <end position="345"/>
    </location>
</feature>
<evidence type="ECO:0000256" key="6">
    <source>
        <dbReference type="SAM" id="Phobius"/>
    </source>
</evidence>
<dbReference type="InterPro" id="IPR000014">
    <property type="entry name" value="PAS"/>
</dbReference>
<dbReference type="PROSITE" id="PS50839">
    <property type="entry name" value="CHASE"/>
    <property type="match status" value="1"/>
</dbReference>
<feature type="domain" description="PAS" evidence="7">
    <location>
        <begin position="497"/>
        <end position="549"/>
    </location>
</feature>
<gene>
    <name evidence="12" type="ORF">SAMN05216386_0536</name>
</gene>
<evidence type="ECO:0000256" key="1">
    <source>
        <dbReference type="ARBA" id="ARBA00004370"/>
    </source>
</evidence>
<evidence type="ECO:0000313" key="12">
    <source>
        <dbReference type="EMBL" id="SFN33509.1"/>
    </source>
</evidence>
<dbReference type="Pfam" id="PF03924">
    <property type="entry name" value="CHASE"/>
    <property type="match status" value="1"/>
</dbReference>
<dbReference type="InterPro" id="IPR035965">
    <property type="entry name" value="PAS-like_dom_sf"/>
</dbReference>
<dbReference type="SUPFAM" id="SSF55073">
    <property type="entry name" value="Nucleotide cyclase"/>
    <property type="match status" value="1"/>
</dbReference>
<dbReference type="SMART" id="SM00267">
    <property type="entry name" value="GGDEF"/>
    <property type="match status" value="1"/>
</dbReference>
<dbReference type="InterPro" id="IPR013656">
    <property type="entry name" value="PAS_4"/>
</dbReference>
<dbReference type="InterPro" id="IPR043128">
    <property type="entry name" value="Rev_trsase/Diguanyl_cyclase"/>
</dbReference>
<evidence type="ECO:0000256" key="4">
    <source>
        <dbReference type="ARBA" id="ARBA00023136"/>
    </source>
</evidence>
<evidence type="ECO:0000313" key="13">
    <source>
        <dbReference type="Proteomes" id="UP000183107"/>
    </source>
</evidence>
<dbReference type="SMART" id="SM00086">
    <property type="entry name" value="PAC"/>
    <property type="match status" value="1"/>
</dbReference>
<name>A0A1I4Y7H1_9PROT</name>
<dbReference type="PROSITE" id="PS50112">
    <property type="entry name" value="PAS"/>
    <property type="match status" value="2"/>
</dbReference>
<dbReference type="PANTHER" id="PTHR44757:SF2">
    <property type="entry name" value="BIOFILM ARCHITECTURE MAINTENANCE PROTEIN MBAA"/>
    <property type="match status" value="1"/>
</dbReference>
<dbReference type="CDD" id="cd01948">
    <property type="entry name" value="EAL"/>
    <property type="match status" value="1"/>
</dbReference>
<dbReference type="EMBL" id="FOVJ01000001">
    <property type="protein sequence ID" value="SFN33509.1"/>
    <property type="molecule type" value="Genomic_DNA"/>
</dbReference>
<dbReference type="InterPro" id="IPR001610">
    <property type="entry name" value="PAC"/>
</dbReference>
<dbReference type="InterPro" id="IPR052155">
    <property type="entry name" value="Biofilm_reg_signaling"/>
</dbReference>
<dbReference type="CDD" id="cd00130">
    <property type="entry name" value="PAS"/>
    <property type="match status" value="2"/>
</dbReference>
<feature type="domain" description="CHASE" evidence="9">
    <location>
        <begin position="147"/>
        <end position="306"/>
    </location>
</feature>
<protein>
    <submittedName>
        <fullName evidence="12">PAS domain S-box-containing protein/diguanylate cyclase (GGDEF) domain-containing protein</fullName>
    </submittedName>
</protein>
<evidence type="ECO:0000259" key="10">
    <source>
        <dbReference type="PROSITE" id="PS50883"/>
    </source>
</evidence>
<dbReference type="PROSITE" id="PS50883">
    <property type="entry name" value="EAL"/>
    <property type="match status" value="1"/>
</dbReference>
<sequence>MRWEIKIYNHNLPFERTLARPTVAALTFAVFMSLTLAGWLVVKDLQEQNANNRFDAVLAETTAKIEHHFMGYEQVLKGGLGLLLASSSVSRDEWRTYVDALRIDDNYPGIHGVGFSKYIRPSELPAHISATHAQGFPEYKVWPDGRREEYTAIIYLEPFSGRNLRAFGYDMYSEPVRRAAMARARDIGEAALSGKVRLAQETSKNVQAGVLMYIPYYGVTRLPETLEEKRSSLVGYVYAPFRMDDFIHAILRAELDIVNLRIFDGEAMAENSLLFDSAKNQPEKIFAHQFRRVRPLSVYGRTWTIEATSRPAFEKAISSYEALLVLLVGILASILTAMVSFVLSVNKEKAVALGRANEKLLLAIQKQEAATFEVSNSKLRTERILESITDAFYTLDREWRFTYVNKEAENLLRRSRDGLLGKVIWREFEEARGGILDREFHRALANNVTVAFEVFYAPLSTWFEVHAYPSQEGLAIYFRDITSRKQAEEARQEADARIRQQASLLDKATDAIIVHGMDHRIQFWNQGAQRLYGWGAEEVIGKSIALLYEDTAAFSQAIELAVNSGEWRGEIAQRRKDRSMLLAEAHWTLVRNDEGQPSSIFAINTDITQRKMAENEIQYLAFYDSLTGLPNRQLLMDRLRQALAANARNRRMGALLLIDLDNFKLLNDTLGHDRGDLLLQQVSPRLISCVRESDTVARLGGDEFVVVLTADFSEDHGEAVTQIKSICERILTAFNQPFSLGAYKHHTTPSIGIALFSDQSHTSDELLKHADLAMYQAKAAGRNAMCFFDPDMQEVMNARVILESDLHKSWERNEFVLHYQPQVDGNGVVGAEALIRWQHPRRGLLPPAEFITQTEETGLILPLGNWVLEAACIQLATWSERPETAGLNLAVNVSPRQFCQPDFVELVISTLERSGADPHRLKLELTESVLVHNMDETIAKMTALKAKGVGFALDDFGVGYSSLYYLKRLPLDWVKIDQSFVRDVPTDANAATIVRAILLLAKSLELAVIAEGVETAAQRDFLVKHGCTAYQGYLFSPPLPLDQFEEFMAGRDGQR</sequence>
<dbReference type="SMART" id="SM00052">
    <property type="entry name" value="EAL"/>
    <property type="match status" value="1"/>
</dbReference>
<feature type="domain" description="PAS" evidence="7">
    <location>
        <begin position="377"/>
        <end position="447"/>
    </location>
</feature>
<dbReference type="InterPro" id="IPR006189">
    <property type="entry name" value="CHASE_dom"/>
</dbReference>
<dbReference type="PANTHER" id="PTHR44757">
    <property type="entry name" value="DIGUANYLATE CYCLASE DGCP"/>
    <property type="match status" value="1"/>
</dbReference>
<dbReference type="InterPro" id="IPR001633">
    <property type="entry name" value="EAL_dom"/>
</dbReference>
<reference evidence="13" key="1">
    <citation type="submission" date="2016-10" db="EMBL/GenBank/DDBJ databases">
        <authorList>
            <person name="Varghese N."/>
        </authorList>
    </citation>
    <scope>NUCLEOTIDE SEQUENCE [LARGE SCALE GENOMIC DNA]</scope>
    <source>
        <strain evidence="13">Nsp8</strain>
    </source>
</reference>
<dbReference type="GO" id="GO:0071732">
    <property type="term" value="P:cellular response to nitric oxide"/>
    <property type="evidence" value="ECO:0007669"/>
    <property type="project" value="UniProtKB-ARBA"/>
</dbReference>
<feature type="domain" description="GGDEF" evidence="11">
    <location>
        <begin position="651"/>
        <end position="790"/>
    </location>
</feature>
<evidence type="ECO:0000256" key="2">
    <source>
        <dbReference type="ARBA" id="ARBA00022692"/>
    </source>
</evidence>
<dbReference type="InterPro" id="IPR035919">
    <property type="entry name" value="EAL_sf"/>
</dbReference>
<dbReference type="Gene3D" id="3.30.450.20">
    <property type="entry name" value="PAS domain"/>
    <property type="match status" value="2"/>
</dbReference>
<dbReference type="SMART" id="SM00091">
    <property type="entry name" value="PAS"/>
    <property type="match status" value="2"/>
</dbReference>
<dbReference type="NCBIfam" id="TIGR00254">
    <property type="entry name" value="GGDEF"/>
    <property type="match status" value="1"/>
</dbReference>
<dbReference type="SUPFAM" id="SSF55785">
    <property type="entry name" value="PYP-like sensor domain (PAS domain)"/>
    <property type="match status" value="2"/>
</dbReference>
<feature type="transmembrane region" description="Helical" evidence="6">
    <location>
        <begin position="21"/>
        <end position="42"/>
    </location>
</feature>
<dbReference type="InterPro" id="IPR000160">
    <property type="entry name" value="GGDEF_dom"/>
</dbReference>
<dbReference type="STRING" id="1266925.GCA_000619905_00229"/>
<accession>A0A1I4Y7H1</accession>
<dbReference type="PROSITE" id="PS50887">
    <property type="entry name" value="GGDEF"/>
    <property type="match status" value="1"/>
</dbReference>
<feature type="domain" description="EAL" evidence="10">
    <location>
        <begin position="799"/>
        <end position="1052"/>
    </location>
</feature>
<dbReference type="GO" id="GO:0007165">
    <property type="term" value="P:signal transduction"/>
    <property type="evidence" value="ECO:0007669"/>
    <property type="project" value="UniProtKB-ARBA"/>
</dbReference>